<name>A0AAD5Y205_9FUNG</name>
<organism evidence="1 2">
    <name type="scientific">Clydaea vesicula</name>
    <dbReference type="NCBI Taxonomy" id="447962"/>
    <lineage>
        <taxon>Eukaryota</taxon>
        <taxon>Fungi</taxon>
        <taxon>Fungi incertae sedis</taxon>
        <taxon>Chytridiomycota</taxon>
        <taxon>Chytridiomycota incertae sedis</taxon>
        <taxon>Chytridiomycetes</taxon>
        <taxon>Lobulomycetales</taxon>
        <taxon>Lobulomycetaceae</taxon>
        <taxon>Clydaea</taxon>
    </lineage>
</organism>
<protein>
    <submittedName>
        <fullName evidence="1">Uncharacterized protein</fullName>
    </submittedName>
</protein>
<proteinExistence type="predicted"/>
<comment type="caution">
    <text evidence="1">The sequence shown here is derived from an EMBL/GenBank/DDBJ whole genome shotgun (WGS) entry which is preliminary data.</text>
</comment>
<reference evidence="1" key="1">
    <citation type="submission" date="2020-05" db="EMBL/GenBank/DDBJ databases">
        <title>Phylogenomic resolution of chytrid fungi.</title>
        <authorList>
            <person name="Stajich J.E."/>
            <person name="Amses K."/>
            <person name="Simmons R."/>
            <person name="Seto K."/>
            <person name="Myers J."/>
            <person name="Bonds A."/>
            <person name="Quandt C.A."/>
            <person name="Barry K."/>
            <person name="Liu P."/>
            <person name="Grigoriev I."/>
            <person name="Longcore J.E."/>
            <person name="James T.Y."/>
        </authorList>
    </citation>
    <scope>NUCLEOTIDE SEQUENCE</scope>
    <source>
        <strain evidence="1">JEL0476</strain>
    </source>
</reference>
<sequence length="100" mass="11239">MFIKTRVTKPATQAAASTWQTADDKLLGKIIESVSKHDLRLIDEDADAWTNFSILVKSHRNQYLYNICFHVPCDLSTTEFVHGLAGCENICLIFCSCNNS</sequence>
<dbReference type="EMBL" id="JADGJW010000085">
    <property type="protein sequence ID" value="KAJ3224675.1"/>
    <property type="molecule type" value="Genomic_DNA"/>
</dbReference>
<keyword evidence="2" id="KW-1185">Reference proteome</keyword>
<accession>A0AAD5Y205</accession>
<dbReference type="Proteomes" id="UP001211065">
    <property type="component" value="Unassembled WGS sequence"/>
</dbReference>
<gene>
    <name evidence="1" type="ORF">HK099_008060</name>
</gene>
<evidence type="ECO:0000313" key="2">
    <source>
        <dbReference type="Proteomes" id="UP001211065"/>
    </source>
</evidence>
<evidence type="ECO:0000313" key="1">
    <source>
        <dbReference type="EMBL" id="KAJ3224675.1"/>
    </source>
</evidence>
<dbReference type="AlphaFoldDB" id="A0AAD5Y205"/>